<keyword evidence="3" id="KW-0539">Nucleus</keyword>
<evidence type="ECO:0000313" key="6">
    <source>
        <dbReference type="Proteomes" id="UP000054498"/>
    </source>
</evidence>
<accession>A0A0D2NQG8</accession>
<comment type="similarity">
    <text evidence="2">Belongs to the THOC5 family.</text>
</comment>
<dbReference type="GeneID" id="25731243"/>
<dbReference type="GO" id="GO:0000445">
    <property type="term" value="C:THO complex part of transcription export complex"/>
    <property type="evidence" value="ECO:0007669"/>
    <property type="project" value="TreeGrafter"/>
</dbReference>
<sequence length="379" mass="39019">MDALTGLVAHIVELKKKQADPVAIQDACRAGTVALLRARQEHRAAALSGEAARERAAAAKAGLDAAVLRLNSLLYEKQFYVREIAACTSYRSAYPDEEIQLPPLEAEALAGAGAVAGRAQLAPHALMLSRLTAELNARKALGDALKSARAERQREAGRAAADKARLSALKAPLRGLEQAGGPLLDVLGPRLQLRAPERAATLLPAPLWAINYQFAAARDALGLPIGVRLEGDAAEAAARLAAAGAGAPGARGGDSGSGGGEVAQGPASKRRRQEEAAGVLYEVHPLSVVVSLLSSRQPQGQQQQPLLEVRFDYYQRPGLVGACCCGGSGGGAGGGAALLSALFPGDEGDGEGYEVLAQLAGPGPYQFGSAAAPARPFRL</sequence>
<proteinExistence type="inferred from homology"/>
<dbReference type="KEGG" id="mng:MNEG_1375"/>
<evidence type="ECO:0000256" key="2">
    <source>
        <dbReference type="ARBA" id="ARBA00008044"/>
    </source>
</evidence>
<comment type="subcellular location">
    <subcellularLocation>
        <location evidence="1">Nucleus</location>
    </subcellularLocation>
</comment>
<dbReference type="STRING" id="145388.A0A0D2NQG8"/>
<keyword evidence="6" id="KW-1185">Reference proteome</keyword>
<dbReference type="EMBL" id="KK100355">
    <property type="protein sequence ID" value="KIZ06571.1"/>
    <property type="molecule type" value="Genomic_DNA"/>
</dbReference>
<feature type="region of interest" description="Disordered" evidence="4">
    <location>
        <begin position="245"/>
        <end position="274"/>
    </location>
</feature>
<evidence type="ECO:0000256" key="4">
    <source>
        <dbReference type="SAM" id="MobiDB-lite"/>
    </source>
</evidence>
<dbReference type="Pfam" id="PF09766">
    <property type="entry name" value="FmiP_Thoc5"/>
    <property type="match status" value="1"/>
</dbReference>
<dbReference type="RefSeq" id="XP_013905590.1">
    <property type="nucleotide sequence ID" value="XM_014050136.1"/>
</dbReference>
<dbReference type="GO" id="GO:0003729">
    <property type="term" value="F:mRNA binding"/>
    <property type="evidence" value="ECO:0007669"/>
    <property type="project" value="TreeGrafter"/>
</dbReference>
<reference evidence="5 6" key="1">
    <citation type="journal article" date="2013" name="BMC Genomics">
        <title>Reconstruction of the lipid metabolism for the microalga Monoraphidium neglectum from its genome sequence reveals characteristics suitable for biofuel production.</title>
        <authorList>
            <person name="Bogen C."/>
            <person name="Al-Dilaimi A."/>
            <person name="Albersmeier A."/>
            <person name="Wichmann J."/>
            <person name="Grundmann M."/>
            <person name="Rupp O."/>
            <person name="Lauersen K.J."/>
            <person name="Blifernez-Klassen O."/>
            <person name="Kalinowski J."/>
            <person name="Goesmann A."/>
            <person name="Mussgnug J.H."/>
            <person name="Kruse O."/>
        </authorList>
    </citation>
    <scope>NUCLEOTIDE SEQUENCE [LARGE SCALE GENOMIC DNA]</scope>
    <source>
        <strain evidence="5 6">SAG 48.87</strain>
    </source>
</reference>
<dbReference type="AlphaFoldDB" id="A0A0D2NQG8"/>
<evidence type="ECO:0000256" key="3">
    <source>
        <dbReference type="ARBA" id="ARBA00023242"/>
    </source>
</evidence>
<dbReference type="InterPro" id="IPR019163">
    <property type="entry name" value="THO_Thoc5"/>
</dbReference>
<protein>
    <submittedName>
        <fullName evidence="5">THO complex subunit 5</fullName>
    </submittedName>
</protein>
<dbReference type="Proteomes" id="UP000054498">
    <property type="component" value="Unassembled WGS sequence"/>
</dbReference>
<dbReference type="PANTHER" id="PTHR13375:SF3">
    <property type="entry name" value="THO COMPLEX SUBUNIT 5 HOMOLOG"/>
    <property type="match status" value="1"/>
</dbReference>
<gene>
    <name evidence="5" type="ORF">MNEG_1375</name>
</gene>
<feature type="compositionally biased region" description="Gly residues" evidence="4">
    <location>
        <begin position="246"/>
        <end position="262"/>
    </location>
</feature>
<dbReference type="PANTHER" id="PTHR13375">
    <property type="entry name" value="FMS INTERACTING PROTEIN"/>
    <property type="match status" value="1"/>
</dbReference>
<dbReference type="OrthoDB" id="20582at2759"/>
<name>A0A0D2NQG8_9CHLO</name>
<evidence type="ECO:0000313" key="5">
    <source>
        <dbReference type="EMBL" id="KIZ06571.1"/>
    </source>
</evidence>
<evidence type="ECO:0000256" key="1">
    <source>
        <dbReference type="ARBA" id="ARBA00004123"/>
    </source>
</evidence>
<dbReference type="GO" id="GO:0006406">
    <property type="term" value="P:mRNA export from nucleus"/>
    <property type="evidence" value="ECO:0007669"/>
    <property type="project" value="TreeGrafter"/>
</dbReference>
<organism evidence="5 6">
    <name type="scientific">Monoraphidium neglectum</name>
    <dbReference type="NCBI Taxonomy" id="145388"/>
    <lineage>
        <taxon>Eukaryota</taxon>
        <taxon>Viridiplantae</taxon>
        <taxon>Chlorophyta</taxon>
        <taxon>core chlorophytes</taxon>
        <taxon>Chlorophyceae</taxon>
        <taxon>CS clade</taxon>
        <taxon>Sphaeropleales</taxon>
        <taxon>Selenastraceae</taxon>
        <taxon>Monoraphidium</taxon>
    </lineage>
</organism>